<keyword evidence="10 14" id="KW-0067">ATP-binding</keyword>
<evidence type="ECO:0000256" key="8">
    <source>
        <dbReference type="ARBA" id="ARBA00022777"/>
    </source>
</evidence>
<keyword evidence="6 14" id="KW-0548">Nucleotidyltransferase</keyword>
<dbReference type="Pfam" id="PF01687">
    <property type="entry name" value="Flavokinase"/>
    <property type="match status" value="1"/>
</dbReference>
<keyword evidence="5 14" id="KW-0808">Transferase</keyword>
<dbReference type="SMART" id="SM00904">
    <property type="entry name" value="Flavokinase"/>
    <property type="match status" value="1"/>
</dbReference>
<evidence type="ECO:0000256" key="3">
    <source>
        <dbReference type="ARBA" id="ARBA00022630"/>
    </source>
</evidence>
<accession>A0A942UXG8</accession>
<comment type="caution">
    <text evidence="16">The sequence shown here is derived from an EMBL/GenBank/DDBJ whole genome shotgun (WGS) entry which is preliminary data.</text>
</comment>
<evidence type="ECO:0000256" key="12">
    <source>
        <dbReference type="ARBA" id="ARBA00047880"/>
    </source>
</evidence>
<evidence type="ECO:0000256" key="6">
    <source>
        <dbReference type="ARBA" id="ARBA00022695"/>
    </source>
</evidence>
<keyword evidence="7 14" id="KW-0547">Nucleotide-binding</keyword>
<dbReference type="InterPro" id="IPR015865">
    <property type="entry name" value="Riboflavin_kinase_bac/euk"/>
</dbReference>
<evidence type="ECO:0000256" key="11">
    <source>
        <dbReference type="ARBA" id="ARBA00023268"/>
    </source>
</evidence>
<dbReference type="InterPro" id="IPR014729">
    <property type="entry name" value="Rossmann-like_a/b/a_fold"/>
</dbReference>
<evidence type="ECO:0000256" key="14">
    <source>
        <dbReference type="PIRNR" id="PIRNR004491"/>
    </source>
</evidence>
<reference evidence="16" key="1">
    <citation type="submission" date="2019-12" db="EMBL/GenBank/DDBJ databases">
        <title>Clostridiaceae gen. nov. sp. nov., isolated from sediment in Xinjiang, China.</title>
        <authorList>
            <person name="Zhang R."/>
        </authorList>
    </citation>
    <scope>NUCLEOTIDE SEQUENCE</scope>
    <source>
        <strain evidence="16">D2Q-11</strain>
    </source>
</reference>
<proteinExistence type="inferred from homology"/>
<evidence type="ECO:0000313" key="16">
    <source>
        <dbReference type="EMBL" id="MBS4539895.1"/>
    </source>
</evidence>
<dbReference type="NCBIfam" id="NF004162">
    <property type="entry name" value="PRK05627.1-5"/>
    <property type="match status" value="1"/>
</dbReference>
<dbReference type="Proteomes" id="UP000724672">
    <property type="component" value="Unassembled WGS sequence"/>
</dbReference>
<dbReference type="PANTHER" id="PTHR22749:SF6">
    <property type="entry name" value="RIBOFLAVIN KINASE"/>
    <property type="match status" value="1"/>
</dbReference>
<dbReference type="NCBIfam" id="TIGR00083">
    <property type="entry name" value="ribF"/>
    <property type="match status" value="1"/>
</dbReference>
<dbReference type="InterPro" id="IPR023465">
    <property type="entry name" value="Riboflavin_kinase_dom_sf"/>
</dbReference>
<dbReference type="AlphaFoldDB" id="A0A942UXG8"/>
<dbReference type="Pfam" id="PF06574">
    <property type="entry name" value="FAD_syn"/>
    <property type="match status" value="1"/>
</dbReference>
<comment type="similarity">
    <text evidence="14">Belongs to the ribF family.</text>
</comment>
<keyword evidence="17" id="KW-1185">Reference proteome</keyword>
<evidence type="ECO:0000259" key="15">
    <source>
        <dbReference type="SMART" id="SM00904"/>
    </source>
</evidence>
<keyword evidence="9 14" id="KW-0274">FAD</keyword>
<evidence type="ECO:0000256" key="13">
    <source>
        <dbReference type="ARBA" id="ARBA00049494"/>
    </source>
</evidence>
<dbReference type="Gene3D" id="3.40.50.620">
    <property type="entry name" value="HUPs"/>
    <property type="match status" value="1"/>
</dbReference>
<evidence type="ECO:0000313" key="17">
    <source>
        <dbReference type="Proteomes" id="UP000724672"/>
    </source>
</evidence>
<evidence type="ECO:0000256" key="1">
    <source>
        <dbReference type="ARBA" id="ARBA00004726"/>
    </source>
</evidence>
<dbReference type="GO" id="GO:0009398">
    <property type="term" value="P:FMN biosynthetic process"/>
    <property type="evidence" value="ECO:0007669"/>
    <property type="project" value="UniProtKB-UniRule"/>
</dbReference>
<dbReference type="EC" id="2.7.7.2" evidence="14"/>
<dbReference type="GO" id="GO:0005524">
    <property type="term" value="F:ATP binding"/>
    <property type="evidence" value="ECO:0007669"/>
    <property type="project" value="UniProtKB-UniRule"/>
</dbReference>
<feature type="domain" description="Riboflavin kinase" evidence="15">
    <location>
        <begin position="181"/>
        <end position="303"/>
    </location>
</feature>
<comment type="catalytic activity">
    <reaction evidence="12 14">
        <text>riboflavin + ATP = FMN + ADP + H(+)</text>
        <dbReference type="Rhea" id="RHEA:14357"/>
        <dbReference type="ChEBI" id="CHEBI:15378"/>
        <dbReference type="ChEBI" id="CHEBI:30616"/>
        <dbReference type="ChEBI" id="CHEBI:57986"/>
        <dbReference type="ChEBI" id="CHEBI:58210"/>
        <dbReference type="ChEBI" id="CHEBI:456216"/>
        <dbReference type="EC" id="2.7.1.26"/>
    </reaction>
</comment>
<dbReference type="InterPro" id="IPR023468">
    <property type="entry name" value="Riboflavin_kinase"/>
</dbReference>
<gene>
    <name evidence="16" type="ORF">GOQ27_15575</name>
</gene>
<organism evidence="16 17">
    <name type="scientific">Anaeromonas frigoriresistens</name>
    <dbReference type="NCBI Taxonomy" id="2683708"/>
    <lineage>
        <taxon>Bacteria</taxon>
        <taxon>Bacillati</taxon>
        <taxon>Bacillota</taxon>
        <taxon>Tissierellia</taxon>
        <taxon>Tissierellales</taxon>
        <taxon>Thermohalobacteraceae</taxon>
        <taxon>Anaeromonas</taxon>
    </lineage>
</organism>
<keyword evidence="4 14" id="KW-0288">FMN</keyword>
<evidence type="ECO:0000256" key="7">
    <source>
        <dbReference type="ARBA" id="ARBA00022741"/>
    </source>
</evidence>
<dbReference type="GO" id="GO:0006747">
    <property type="term" value="P:FAD biosynthetic process"/>
    <property type="evidence" value="ECO:0007669"/>
    <property type="project" value="UniProtKB-UniRule"/>
</dbReference>
<dbReference type="NCBIfam" id="NF004160">
    <property type="entry name" value="PRK05627.1-3"/>
    <property type="match status" value="1"/>
</dbReference>
<dbReference type="Gene3D" id="2.40.30.30">
    <property type="entry name" value="Riboflavin kinase-like"/>
    <property type="match status" value="1"/>
</dbReference>
<evidence type="ECO:0000256" key="10">
    <source>
        <dbReference type="ARBA" id="ARBA00022840"/>
    </source>
</evidence>
<dbReference type="PANTHER" id="PTHR22749">
    <property type="entry name" value="RIBOFLAVIN KINASE/FMN ADENYLYLTRANSFERASE"/>
    <property type="match status" value="1"/>
</dbReference>
<comment type="catalytic activity">
    <reaction evidence="13 14">
        <text>FMN + ATP + H(+) = FAD + diphosphate</text>
        <dbReference type="Rhea" id="RHEA:17237"/>
        <dbReference type="ChEBI" id="CHEBI:15378"/>
        <dbReference type="ChEBI" id="CHEBI:30616"/>
        <dbReference type="ChEBI" id="CHEBI:33019"/>
        <dbReference type="ChEBI" id="CHEBI:57692"/>
        <dbReference type="ChEBI" id="CHEBI:58210"/>
        <dbReference type="EC" id="2.7.7.2"/>
    </reaction>
</comment>
<comment type="pathway">
    <text evidence="1 14">Cofactor biosynthesis; FAD biosynthesis; FAD from FMN: step 1/1.</text>
</comment>
<dbReference type="InterPro" id="IPR015864">
    <property type="entry name" value="FAD_synthase"/>
</dbReference>
<dbReference type="EC" id="2.7.1.26" evidence="14"/>
<evidence type="ECO:0000256" key="4">
    <source>
        <dbReference type="ARBA" id="ARBA00022643"/>
    </source>
</evidence>
<dbReference type="SUPFAM" id="SSF82114">
    <property type="entry name" value="Riboflavin kinase-like"/>
    <property type="match status" value="1"/>
</dbReference>
<protein>
    <recommendedName>
        <fullName evidence="14">Riboflavin biosynthesis protein</fullName>
    </recommendedName>
    <domain>
        <recommendedName>
            <fullName evidence="14">Riboflavin kinase</fullName>
            <ecNumber evidence="14">2.7.1.26</ecNumber>
        </recommendedName>
        <alternativeName>
            <fullName evidence="14">Flavokinase</fullName>
        </alternativeName>
    </domain>
    <domain>
        <recommendedName>
            <fullName evidence="14">FMN adenylyltransferase</fullName>
            <ecNumber evidence="14">2.7.7.2</ecNumber>
        </recommendedName>
        <alternativeName>
            <fullName evidence="14">FAD pyrophosphorylase</fullName>
        </alternativeName>
        <alternativeName>
            <fullName evidence="14">FAD synthase</fullName>
        </alternativeName>
    </domain>
</protein>
<keyword evidence="3 14" id="KW-0285">Flavoprotein</keyword>
<dbReference type="PIRSF" id="PIRSF004491">
    <property type="entry name" value="FAD_Synth"/>
    <property type="match status" value="1"/>
</dbReference>
<evidence type="ECO:0000256" key="2">
    <source>
        <dbReference type="ARBA" id="ARBA00005201"/>
    </source>
</evidence>
<dbReference type="EMBL" id="WSFT01000053">
    <property type="protein sequence ID" value="MBS4539895.1"/>
    <property type="molecule type" value="Genomic_DNA"/>
</dbReference>
<keyword evidence="8 14" id="KW-0418">Kinase</keyword>
<keyword evidence="11" id="KW-0511">Multifunctional enzyme</keyword>
<dbReference type="InterPro" id="IPR002606">
    <property type="entry name" value="Riboflavin_kinase_bac"/>
</dbReference>
<comment type="pathway">
    <text evidence="2 14">Cofactor biosynthesis; FMN biosynthesis; FMN from riboflavin (ATP route): step 1/1.</text>
</comment>
<evidence type="ECO:0000256" key="9">
    <source>
        <dbReference type="ARBA" id="ARBA00022827"/>
    </source>
</evidence>
<dbReference type="GO" id="GO:0009231">
    <property type="term" value="P:riboflavin biosynthetic process"/>
    <property type="evidence" value="ECO:0007669"/>
    <property type="project" value="InterPro"/>
</dbReference>
<evidence type="ECO:0000256" key="5">
    <source>
        <dbReference type="ARBA" id="ARBA00022679"/>
    </source>
</evidence>
<dbReference type="SUPFAM" id="SSF52374">
    <property type="entry name" value="Nucleotidylyl transferase"/>
    <property type="match status" value="1"/>
</dbReference>
<dbReference type="FunFam" id="3.40.50.620:FF:000021">
    <property type="entry name" value="Riboflavin biosynthesis protein"/>
    <property type="match status" value="1"/>
</dbReference>
<dbReference type="RefSeq" id="WP_203367802.1">
    <property type="nucleotide sequence ID" value="NZ_WSFT01000053.1"/>
</dbReference>
<dbReference type="CDD" id="cd02064">
    <property type="entry name" value="FAD_synthetase_N"/>
    <property type="match status" value="1"/>
</dbReference>
<name>A0A942UXG8_9FIRM</name>
<dbReference type="GO" id="GO:0003919">
    <property type="term" value="F:FMN adenylyltransferase activity"/>
    <property type="evidence" value="ECO:0007669"/>
    <property type="project" value="UniProtKB-UniRule"/>
</dbReference>
<sequence length="303" mass="34777">MRIIENISNKINDKTVICLGSFDGLHRGHKTLIENVIKEAKQEGLKSAVFTFSNHPASIISNREEPKLLINNNHKTEILKKLGVDYLIMIPFSTEFMKMEPEDFVKNILVDNLKVQRIVVGFNYRFGYKGRGDTDLLKKLSEKYGFEVEIVSPIKYNGEIISSTVIRNLISEGNIKKANKYLDRYFSIEGKVIHGKKRGKGMGFPTANIDLNSNYIVPKLGVYKTETIYNSSKYDSVTSVGMNPTFENGEDISIETYLLNFDKNIYDEDIRINFIKHLRNEIKFQSKDELVRQMTLDVENAIK</sequence>
<dbReference type="GO" id="GO:0008531">
    <property type="term" value="F:riboflavin kinase activity"/>
    <property type="evidence" value="ECO:0007669"/>
    <property type="project" value="UniProtKB-UniRule"/>
</dbReference>